<reference evidence="2 3" key="1">
    <citation type="submission" date="2024-04" db="EMBL/GenBank/DDBJ databases">
        <authorList>
            <person name="Fracassetti M."/>
        </authorList>
    </citation>
    <scope>NUCLEOTIDE SEQUENCE [LARGE SCALE GENOMIC DNA]</scope>
</reference>
<gene>
    <name evidence="2" type="ORF">LTRI10_LOCUS53236</name>
</gene>
<feature type="region of interest" description="Disordered" evidence="1">
    <location>
        <begin position="80"/>
        <end position="100"/>
    </location>
</feature>
<sequence>MIFLAITKVICLLDQNTLGCFTIQWYTKSLQSRKASVTVLAVAVLAVASRGGLGRRVLQLRRRGFVGEAESRVATRRFGEGEAAGELRSERQVDLEAWPQ</sequence>
<proteinExistence type="predicted"/>
<dbReference type="Proteomes" id="UP001497516">
    <property type="component" value="Chromosome 9"/>
</dbReference>
<evidence type="ECO:0000313" key="2">
    <source>
        <dbReference type="EMBL" id="CAL1414049.1"/>
    </source>
</evidence>
<feature type="compositionally biased region" description="Basic and acidic residues" evidence="1">
    <location>
        <begin position="80"/>
        <end position="94"/>
    </location>
</feature>
<accession>A0AAV2GTM5</accession>
<name>A0AAV2GTM5_9ROSI</name>
<evidence type="ECO:0000313" key="3">
    <source>
        <dbReference type="Proteomes" id="UP001497516"/>
    </source>
</evidence>
<keyword evidence="3" id="KW-1185">Reference proteome</keyword>
<organism evidence="2 3">
    <name type="scientific">Linum trigynum</name>
    <dbReference type="NCBI Taxonomy" id="586398"/>
    <lineage>
        <taxon>Eukaryota</taxon>
        <taxon>Viridiplantae</taxon>
        <taxon>Streptophyta</taxon>
        <taxon>Embryophyta</taxon>
        <taxon>Tracheophyta</taxon>
        <taxon>Spermatophyta</taxon>
        <taxon>Magnoliopsida</taxon>
        <taxon>eudicotyledons</taxon>
        <taxon>Gunneridae</taxon>
        <taxon>Pentapetalae</taxon>
        <taxon>rosids</taxon>
        <taxon>fabids</taxon>
        <taxon>Malpighiales</taxon>
        <taxon>Linaceae</taxon>
        <taxon>Linum</taxon>
    </lineage>
</organism>
<dbReference type="EMBL" id="OZ034822">
    <property type="protein sequence ID" value="CAL1414049.1"/>
    <property type="molecule type" value="Genomic_DNA"/>
</dbReference>
<dbReference type="AlphaFoldDB" id="A0AAV2GTM5"/>
<protein>
    <submittedName>
        <fullName evidence="2">Uncharacterized protein</fullName>
    </submittedName>
</protein>
<evidence type="ECO:0000256" key="1">
    <source>
        <dbReference type="SAM" id="MobiDB-lite"/>
    </source>
</evidence>